<dbReference type="AlphaFoldDB" id="A0A848F475"/>
<protein>
    <submittedName>
        <fullName evidence="10">TolC family protein</fullName>
    </submittedName>
</protein>
<keyword evidence="6" id="KW-0472">Membrane</keyword>
<evidence type="ECO:0000256" key="7">
    <source>
        <dbReference type="ARBA" id="ARBA00023237"/>
    </source>
</evidence>
<dbReference type="PANTHER" id="PTHR30026:SF20">
    <property type="entry name" value="OUTER MEMBRANE PROTEIN TOLC"/>
    <property type="match status" value="1"/>
</dbReference>
<dbReference type="GO" id="GO:1990281">
    <property type="term" value="C:efflux pump complex"/>
    <property type="evidence" value="ECO:0007669"/>
    <property type="project" value="TreeGrafter"/>
</dbReference>
<feature type="compositionally biased region" description="Polar residues" evidence="8">
    <location>
        <begin position="313"/>
        <end position="325"/>
    </location>
</feature>
<feature type="chain" id="PRO_5033047818" evidence="9">
    <location>
        <begin position="32"/>
        <end position="467"/>
    </location>
</feature>
<evidence type="ECO:0000313" key="11">
    <source>
        <dbReference type="Proteomes" id="UP000574067"/>
    </source>
</evidence>
<feature type="compositionally biased region" description="Low complexity" evidence="8">
    <location>
        <begin position="41"/>
        <end position="50"/>
    </location>
</feature>
<comment type="similarity">
    <text evidence="2">Belongs to the outer membrane factor (OMF) (TC 1.B.17) family.</text>
</comment>
<comment type="caution">
    <text evidence="10">The sequence shown here is derived from an EMBL/GenBank/DDBJ whole genome shotgun (WGS) entry which is preliminary data.</text>
</comment>
<keyword evidence="3" id="KW-0813">Transport</keyword>
<evidence type="ECO:0000256" key="2">
    <source>
        <dbReference type="ARBA" id="ARBA00007613"/>
    </source>
</evidence>
<dbReference type="Proteomes" id="UP000574067">
    <property type="component" value="Unassembled WGS sequence"/>
</dbReference>
<evidence type="ECO:0000256" key="6">
    <source>
        <dbReference type="ARBA" id="ARBA00023136"/>
    </source>
</evidence>
<comment type="subcellular location">
    <subcellularLocation>
        <location evidence="1">Cell outer membrane</location>
    </subcellularLocation>
</comment>
<evidence type="ECO:0000256" key="9">
    <source>
        <dbReference type="SAM" id="SignalP"/>
    </source>
</evidence>
<keyword evidence="11" id="KW-1185">Reference proteome</keyword>
<reference evidence="10 11" key="1">
    <citation type="submission" date="2020-04" db="EMBL/GenBank/DDBJ databases">
        <title>Azohydromonas sp. isolated from soil.</title>
        <authorList>
            <person name="Dahal R.H."/>
        </authorList>
    </citation>
    <scope>NUCLEOTIDE SEQUENCE [LARGE SCALE GENOMIC DNA]</scope>
    <source>
        <strain evidence="10 11">G-1-1-14</strain>
    </source>
</reference>
<keyword evidence="5" id="KW-0812">Transmembrane</keyword>
<evidence type="ECO:0000256" key="8">
    <source>
        <dbReference type="SAM" id="MobiDB-lite"/>
    </source>
</evidence>
<evidence type="ECO:0000256" key="3">
    <source>
        <dbReference type="ARBA" id="ARBA00022448"/>
    </source>
</evidence>
<dbReference type="Gene3D" id="1.20.1600.10">
    <property type="entry name" value="Outer membrane efflux proteins (OEP)"/>
    <property type="match status" value="1"/>
</dbReference>
<feature type="region of interest" description="Disordered" evidence="8">
    <location>
        <begin position="41"/>
        <end position="67"/>
    </location>
</feature>
<dbReference type="RefSeq" id="WP_169159787.1">
    <property type="nucleotide sequence ID" value="NZ_JABBFW010000004.1"/>
</dbReference>
<name>A0A848F475_9BURK</name>
<dbReference type="EMBL" id="JABBFW010000004">
    <property type="protein sequence ID" value="NML14877.1"/>
    <property type="molecule type" value="Genomic_DNA"/>
</dbReference>
<dbReference type="InterPro" id="IPR051906">
    <property type="entry name" value="TolC-like"/>
</dbReference>
<dbReference type="PANTHER" id="PTHR30026">
    <property type="entry name" value="OUTER MEMBRANE PROTEIN TOLC"/>
    <property type="match status" value="1"/>
</dbReference>
<sequence>MKSPKYRRAPGALRHGATLLLAALLAWPAGAATGAAQAAADPLPRGAAGPCADEEPDAFAATPDPQASAAARQALQALLQQAQARSQSVGAARLLAEAAQSDLEEARAQPLPQVRLGGGLNALNQHQGLLRQDGVQGQASLSLSAPLFDAGRSAAQADWRERLLEAARQGELDAREQVALQTVSLALERQRYRRQVEVYARYEARMSCLMGALERIVAADRGRASELLQTSNTLRQVQLSLAQAQSQQRQVESRLRRFVGETLPPPAPLEALLPGPPALEATLDQAAHANAIAQLSAQAQAQQHLARATAAQNRPQLSWSVSGSRSAGVGTPSTVWSAGVNLSVPLLDLTAEPAQRAARQRAEATLLQRDEALSARLQRVAETHEQARAAFERAQASVEVLRGSQRVRQATLLQWQQLGRRSLFDVISSESEYHNLLVTRVNALLDAQQATALLWSLGAGVAAGLQQ</sequence>
<dbReference type="GO" id="GO:0015562">
    <property type="term" value="F:efflux transmembrane transporter activity"/>
    <property type="evidence" value="ECO:0007669"/>
    <property type="project" value="InterPro"/>
</dbReference>
<evidence type="ECO:0000313" key="10">
    <source>
        <dbReference type="EMBL" id="NML14877.1"/>
    </source>
</evidence>
<evidence type="ECO:0000256" key="5">
    <source>
        <dbReference type="ARBA" id="ARBA00022692"/>
    </source>
</evidence>
<feature type="compositionally biased region" description="Low complexity" evidence="8">
    <location>
        <begin position="58"/>
        <end position="67"/>
    </location>
</feature>
<dbReference type="SUPFAM" id="SSF56954">
    <property type="entry name" value="Outer membrane efflux proteins (OEP)"/>
    <property type="match status" value="1"/>
</dbReference>
<keyword evidence="7" id="KW-0998">Cell outer membrane</keyword>
<dbReference type="GO" id="GO:0009279">
    <property type="term" value="C:cell outer membrane"/>
    <property type="evidence" value="ECO:0007669"/>
    <property type="project" value="UniProtKB-SubCell"/>
</dbReference>
<evidence type="ECO:0000256" key="1">
    <source>
        <dbReference type="ARBA" id="ARBA00004442"/>
    </source>
</evidence>
<dbReference type="GO" id="GO:0015288">
    <property type="term" value="F:porin activity"/>
    <property type="evidence" value="ECO:0007669"/>
    <property type="project" value="TreeGrafter"/>
</dbReference>
<feature type="region of interest" description="Disordered" evidence="8">
    <location>
        <begin position="306"/>
        <end position="325"/>
    </location>
</feature>
<feature type="signal peptide" evidence="9">
    <location>
        <begin position="1"/>
        <end position="31"/>
    </location>
</feature>
<dbReference type="InterPro" id="IPR003423">
    <property type="entry name" value="OMP_efflux"/>
</dbReference>
<organism evidence="10 11">
    <name type="scientific">Azohydromonas caseinilytica</name>
    <dbReference type="NCBI Taxonomy" id="2728836"/>
    <lineage>
        <taxon>Bacteria</taxon>
        <taxon>Pseudomonadati</taxon>
        <taxon>Pseudomonadota</taxon>
        <taxon>Betaproteobacteria</taxon>
        <taxon>Burkholderiales</taxon>
        <taxon>Sphaerotilaceae</taxon>
        <taxon>Azohydromonas</taxon>
    </lineage>
</organism>
<proteinExistence type="inferred from homology"/>
<accession>A0A848F475</accession>
<keyword evidence="4" id="KW-1134">Transmembrane beta strand</keyword>
<dbReference type="Pfam" id="PF02321">
    <property type="entry name" value="OEP"/>
    <property type="match status" value="1"/>
</dbReference>
<evidence type="ECO:0000256" key="4">
    <source>
        <dbReference type="ARBA" id="ARBA00022452"/>
    </source>
</evidence>
<keyword evidence="9" id="KW-0732">Signal</keyword>
<gene>
    <name evidence="10" type="ORF">HHL10_07800</name>
</gene>